<evidence type="ECO:0000313" key="3">
    <source>
        <dbReference type="Proteomes" id="UP001187682"/>
    </source>
</evidence>
<feature type="region of interest" description="Disordered" evidence="1">
    <location>
        <begin position="1"/>
        <end position="246"/>
    </location>
</feature>
<evidence type="ECO:0000313" key="2">
    <source>
        <dbReference type="EMBL" id="SPO07490.1"/>
    </source>
</evidence>
<feature type="compositionally biased region" description="Basic and acidic residues" evidence="1">
    <location>
        <begin position="81"/>
        <end position="99"/>
    </location>
</feature>
<comment type="caution">
    <text evidence="2">The sequence shown here is derived from an EMBL/GenBank/DDBJ whole genome shotgun (WGS) entry which is preliminary data.</text>
</comment>
<proteinExistence type="predicted"/>
<dbReference type="EMBL" id="ONZQ02000021">
    <property type="protein sequence ID" value="SPO07490.1"/>
    <property type="molecule type" value="Genomic_DNA"/>
</dbReference>
<dbReference type="AlphaFoldDB" id="A0AAE8N748"/>
<evidence type="ECO:0000256" key="1">
    <source>
        <dbReference type="SAM" id="MobiDB-lite"/>
    </source>
</evidence>
<keyword evidence="3" id="KW-1185">Reference proteome</keyword>
<name>A0AAE8N748_9PEZI</name>
<dbReference type="Proteomes" id="UP001187682">
    <property type="component" value="Unassembled WGS sequence"/>
</dbReference>
<organism evidence="2 3">
    <name type="scientific">Cephalotrichum gorgonifer</name>
    <dbReference type="NCBI Taxonomy" id="2041049"/>
    <lineage>
        <taxon>Eukaryota</taxon>
        <taxon>Fungi</taxon>
        <taxon>Dikarya</taxon>
        <taxon>Ascomycota</taxon>
        <taxon>Pezizomycotina</taxon>
        <taxon>Sordariomycetes</taxon>
        <taxon>Hypocreomycetidae</taxon>
        <taxon>Microascales</taxon>
        <taxon>Microascaceae</taxon>
        <taxon>Cephalotrichum</taxon>
    </lineage>
</organism>
<protein>
    <submittedName>
        <fullName evidence="2">Uncharacterized protein</fullName>
    </submittedName>
</protein>
<feature type="compositionally biased region" description="Low complexity" evidence="1">
    <location>
        <begin position="52"/>
        <end position="61"/>
    </location>
</feature>
<feature type="compositionally biased region" description="Basic residues" evidence="1">
    <location>
        <begin position="1"/>
        <end position="12"/>
    </location>
</feature>
<reference evidence="2" key="1">
    <citation type="submission" date="2018-03" db="EMBL/GenBank/DDBJ databases">
        <authorList>
            <person name="Guldener U."/>
        </authorList>
    </citation>
    <scope>NUCLEOTIDE SEQUENCE</scope>
</reference>
<accession>A0AAE8N748</accession>
<feature type="compositionally biased region" description="Basic and acidic residues" evidence="1">
    <location>
        <begin position="31"/>
        <end position="47"/>
    </location>
</feature>
<sequence length="666" mass="72292">METSAPKRRRTSPRTSVAVDPNNDNNNNHNETARRRDRATTPEHENEPAIIPRNPGASPSRSPRRKRPDFASPTKASLARHNPEILARRRSEQQQRRASEQQARQFQGGQAEADTAPEDLPASRPGSSRGSDVSLSELLTAQVVDTGMGGKPRRSPIKHAPITRPLPPPAPEGEELVDPFTRRDRIRRSNQGQVEDEPELPPTPSQLGIRDDVVTTPPVGIHSESSPLRRRQARRTLGSSPLKKGRAADIVVRPRSPVDLLANPQEIPREAGAGAHPARGVRADAEIREKEDYLAALKQEEESLWSDLRLIAGLGRQWAVNGEAAQVLPLVKKHPKLLPQPEPDAADAAADGDFKALLQGVMDPSSWLPLSNPTATTSPAEAAKDDDALLPTPISHHPVQMTASEELPFLQMFTPFTLTTSGAPLSEDDMDNYTRHHTISLRATDFPALFSSQISLAVDLSDFSVSDLRVLRLDPNAEAELAPFVDDLLTRTDRAMSRNVALVCWAMGEWYRVAVKRAAFWHGLYGEVGGAGELAVENAGQLWRRRGVVVTREAGAEGEGDEALVGVKEGTAGDLLPYMGTVAATVPLGFCGDGVMVRIGWKISFDWTGDAQSKVDVAVGVPGHWHKGDPKGVLAGIPKIFDDIVRGTSDVQAAVRRVVALLADRG</sequence>
<feature type="compositionally biased region" description="Polar residues" evidence="1">
    <location>
        <begin position="125"/>
        <end position="139"/>
    </location>
</feature>
<gene>
    <name evidence="2" type="ORF">DNG_10184</name>
</gene>